<gene>
    <name evidence="1" type="ORF">MANES_12G123001v8</name>
</gene>
<accession>A0ACB7GQY7</accession>
<name>A0ACB7GQY7_MANES</name>
<evidence type="ECO:0000313" key="2">
    <source>
        <dbReference type="Proteomes" id="UP000091857"/>
    </source>
</evidence>
<organism evidence="1 2">
    <name type="scientific">Manihot esculenta</name>
    <name type="common">Cassava</name>
    <name type="synonym">Jatropha manihot</name>
    <dbReference type="NCBI Taxonomy" id="3983"/>
    <lineage>
        <taxon>Eukaryota</taxon>
        <taxon>Viridiplantae</taxon>
        <taxon>Streptophyta</taxon>
        <taxon>Embryophyta</taxon>
        <taxon>Tracheophyta</taxon>
        <taxon>Spermatophyta</taxon>
        <taxon>Magnoliopsida</taxon>
        <taxon>eudicotyledons</taxon>
        <taxon>Gunneridae</taxon>
        <taxon>Pentapetalae</taxon>
        <taxon>rosids</taxon>
        <taxon>fabids</taxon>
        <taxon>Malpighiales</taxon>
        <taxon>Euphorbiaceae</taxon>
        <taxon>Crotonoideae</taxon>
        <taxon>Manihoteae</taxon>
        <taxon>Manihot</taxon>
    </lineage>
</organism>
<keyword evidence="2" id="KW-1185">Reference proteome</keyword>
<proteinExistence type="predicted"/>
<dbReference type="Proteomes" id="UP000091857">
    <property type="component" value="Chromosome 12"/>
</dbReference>
<evidence type="ECO:0000313" key="1">
    <source>
        <dbReference type="EMBL" id="KAG8642797.1"/>
    </source>
</evidence>
<sequence>MDIQKLLSLLFSQLILVFLLLYLTNSQVLQLGFYDQSCPNAESTIHGVGCDGSVLLNSTSTNQAEKEALPNQTLRDFYVIDAIKSAVEKKWPGVVSCADILALAARDSVELVGGPSWVVPTGRKDGRISLVSEASAQLPSPFANIDQLKQHFAAKGLNVKDLVVLSGAHTIGIGRCSTLNNRLYNFTRKGDTDPSLDPAYAAELKTKCKPGDTNTVVDMDPGSSKLFDSNYYSVVARRRGMFQSDAALPNDIQTRVCHSSGFNKMNHFRS</sequence>
<comment type="caution">
    <text evidence="1">The sequence shown here is derived from an EMBL/GenBank/DDBJ whole genome shotgun (WGS) entry which is preliminary data.</text>
</comment>
<dbReference type="EMBL" id="CM004398">
    <property type="protein sequence ID" value="KAG8642797.1"/>
    <property type="molecule type" value="Genomic_DNA"/>
</dbReference>
<reference evidence="2" key="1">
    <citation type="journal article" date="2016" name="Nat. Biotechnol.">
        <title>Sequencing wild and cultivated cassava and related species reveals extensive interspecific hybridization and genetic diversity.</title>
        <authorList>
            <person name="Bredeson J.V."/>
            <person name="Lyons J.B."/>
            <person name="Prochnik S.E."/>
            <person name="Wu G.A."/>
            <person name="Ha C.M."/>
            <person name="Edsinger-Gonzales E."/>
            <person name="Grimwood J."/>
            <person name="Schmutz J."/>
            <person name="Rabbi I.Y."/>
            <person name="Egesi C."/>
            <person name="Nauluvula P."/>
            <person name="Lebot V."/>
            <person name="Ndunguru J."/>
            <person name="Mkamilo G."/>
            <person name="Bart R.S."/>
            <person name="Setter T.L."/>
            <person name="Gleadow R.M."/>
            <person name="Kulakow P."/>
            <person name="Ferguson M.E."/>
            <person name="Rounsley S."/>
            <person name="Rokhsar D.S."/>
        </authorList>
    </citation>
    <scope>NUCLEOTIDE SEQUENCE [LARGE SCALE GENOMIC DNA]</scope>
    <source>
        <strain evidence="2">cv. AM560-2</strain>
    </source>
</reference>
<protein>
    <submittedName>
        <fullName evidence="1">Uncharacterized protein</fullName>
    </submittedName>
</protein>